<comment type="similarity">
    <text evidence="7">Belongs to the NFYC/HAP5 subunit family.</text>
</comment>
<keyword evidence="4" id="KW-0010">Activator</keyword>
<accession>A0A0C9M6T7</accession>
<evidence type="ECO:0000256" key="2">
    <source>
        <dbReference type="ARBA" id="ARBA00023015"/>
    </source>
</evidence>
<dbReference type="SUPFAM" id="SSF47113">
    <property type="entry name" value="Histone-fold"/>
    <property type="match status" value="1"/>
</dbReference>
<feature type="compositionally biased region" description="Low complexity" evidence="8">
    <location>
        <begin position="212"/>
        <end position="225"/>
    </location>
</feature>
<dbReference type="EMBL" id="DF836386">
    <property type="protein sequence ID" value="GAN05631.1"/>
    <property type="molecule type" value="Genomic_DNA"/>
</dbReference>
<name>A0A0C9M6T7_9FUNG</name>
<dbReference type="AlphaFoldDB" id="A0A0C9M6T7"/>
<evidence type="ECO:0000256" key="7">
    <source>
        <dbReference type="ARBA" id="ARBA00038129"/>
    </source>
</evidence>
<evidence type="ECO:0000256" key="3">
    <source>
        <dbReference type="ARBA" id="ARBA00023125"/>
    </source>
</evidence>
<dbReference type="OrthoDB" id="1272441at2759"/>
<evidence type="ECO:0000256" key="8">
    <source>
        <dbReference type="SAM" id="MobiDB-lite"/>
    </source>
</evidence>
<keyword evidence="11" id="KW-1185">Reference proteome</keyword>
<reference evidence="10" key="1">
    <citation type="submission" date="2014-09" db="EMBL/GenBank/DDBJ databases">
        <title>Draft genome sequence of an oleaginous Mucoromycotina fungus Mucor ambiguus NBRC6742.</title>
        <authorList>
            <person name="Takeda I."/>
            <person name="Yamane N."/>
            <person name="Morita T."/>
            <person name="Tamano K."/>
            <person name="Machida M."/>
            <person name="Baker S."/>
            <person name="Koike H."/>
        </authorList>
    </citation>
    <scope>NUCLEOTIDE SEQUENCE</scope>
    <source>
        <strain evidence="10">NBRC 6742</strain>
    </source>
</reference>
<dbReference type="GO" id="GO:0001228">
    <property type="term" value="F:DNA-binding transcription activator activity, RNA polymerase II-specific"/>
    <property type="evidence" value="ECO:0007669"/>
    <property type="project" value="TreeGrafter"/>
</dbReference>
<feature type="compositionally biased region" description="Low complexity" evidence="8">
    <location>
        <begin position="17"/>
        <end position="33"/>
    </location>
</feature>
<evidence type="ECO:0000256" key="4">
    <source>
        <dbReference type="ARBA" id="ARBA00023159"/>
    </source>
</evidence>
<keyword evidence="6" id="KW-0539">Nucleus</keyword>
<proteinExistence type="inferred from homology"/>
<keyword evidence="3" id="KW-0238">DNA-binding</keyword>
<organism evidence="10">
    <name type="scientific">Mucor ambiguus</name>
    <dbReference type="NCBI Taxonomy" id="91626"/>
    <lineage>
        <taxon>Eukaryota</taxon>
        <taxon>Fungi</taxon>
        <taxon>Fungi incertae sedis</taxon>
        <taxon>Mucoromycota</taxon>
        <taxon>Mucoromycotina</taxon>
        <taxon>Mucoromycetes</taxon>
        <taxon>Mucorales</taxon>
        <taxon>Mucorineae</taxon>
        <taxon>Mucoraceae</taxon>
        <taxon>Mucor</taxon>
    </lineage>
</organism>
<evidence type="ECO:0000256" key="1">
    <source>
        <dbReference type="ARBA" id="ARBA00004123"/>
    </source>
</evidence>
<keyword evidence="2" id="KW-0805">Transcription regulation</keyword>
<evidence type="ECO:0000313" key="11">
    <source>
        <dbReference type="Proteomes" id="UP000053815"/>
    </source>
</evidence>
<feature type="compositionally biased region" description="Basic and acidic residues" evidence="8">
    <location>
        <begin position="1"/>
        <end position="16"/>
    </location>
</feature>
<feature type="region of interest" description="Disordered" evidence="8">
    <location>
        <begin position="212"/>
        <end position="236"/>
    </location>
</feature>
<dbReference type="GO" id="GO:0016602">
    <property type="term" value="C:CCAAT-binding factor complex"/>
    <property type="evidence" value="ECO:0007669"/>
    <property type="project" value="TreeGrafter"/>
</dbReference>
<dbReference type="Gene3D" id="1.10.20.10">
    <property type="entry name" value="Histone, subunit A"/>
    <property type="match status" value="1"/>
</dbReference>
<dbReference type="Proteomes" id="UP000053815">
    <property type="component" value="Unassembled WGS sequence"/>
</dbReference>
<dbReference type="PANTHER" id="PTHR10252">
    <property type="entry name" value="HISTONE-LIKE TRANSCRIPTION FACTOR CCAAT-RELATED"/>
    <property type="match status" value="1"/>
</dbReference>
<feature type="region of interest" description="Disordered" evidence="8">
    <location>
        <begin position="1"/>
        <end position="33"/>
    </location>
</feature>
<protein>
    <submittedName>
        <fullName evidence="10">Nuclear transcription factor y subunit c-4 protein</fullName>
    </submittedName>
</protein>
<evidence type="ECO:0000259" key="9">
    <source>
        <dbReference type="Pfam" id="PF00125"/>
    </source>
</evidence>
<dbReference type="GO" id="GO:0000978">
    <property type="term" value="F:RNA polymerase II cis-regulatory region sequence-specific DNA binding"/>
    <property type="evidence" value="ECO:0007669"/>
    <property type="project" value="TreeGrafter"/>
</dbReference>
<evidence type="ECO:0000256" key="5">
    <source>
        <dbReference type="ARBA" id="ARBA00023163"/>
    </source>
</evidence>
<evidence type="ECO:0000313" key="10">
    <source>
        <dbReference type="EMBL" id="GAN05631.1"/>
    </source>
</evidence>
<gene>
    <name evidence="10" type="ORF">MAM1_0097d05103</name>
</gene>
<dbReference type="InterPro" id="IPR009072">
    <property type="entry name" value="Histone-fold"/>
</dbReference>
<dbReference type="PANTHER" id="PTHR10252:SF8">
    <property type="entry name" value="NUCLEAR TRANSCRIPTION FACTOR Y SUBUNIT GAMMA"/>
    <property type="match status" value="1"/>
</dbReference>
<evidence type="ECO:0000256" key="6">
    <source>
        <dbReference type="ARBA" id="ARBA00023242"/>
    </source>
</evidence>
<keyword evidence="5" id="KW-0804">Transcription</keyword>
<sequence>MSNQQPHEDQQRHHDIQAPAHLQQQQQQASAQPAYQQLNATTAPGGQPVFDLGKFWMEEMHNAEVFDSDFKNHPLPLARIKKVMKTDQDVKAPILFAKGCEIFITELTKRAWVHAEENKRRTLQRSDIATAISKTDMCDFLIDIVPREEAAKTSNPVYDQTVYAATNTNAAAAAAAAAYYQPPYNANQMDPQTYYPPLPQFTNDQVQQYQMQLQQFAQQQQQQQQPNYETEAKPKD</sequence>
<dbReference type="Pfam" id="PF00125">
    <property type="entry name" value="Histone"/>
    <property type="match status" value="1"/>
</dbReference>
<dbReference type="InterPro" id="IPR050568">
    <property type="entry name" value="Transcr_DNA_Rep_Reg"/>
</dbReference>
<dbReference type="InterPro" id="IPR007125">
    <property type="entry name" value="H2A/H2B/H3"/>
</dbReference>
<comment type="subcellular location">
    <subcellularLocation>
        <location evidence="1">Nucleus</location>
    </subcellularLocation>
</comment>
<dbReference type="CDD" id="cd22908">
    <property type="entry name" value="HFD_NFYC-like"/>
    <property type="match status" value="1"/>
</dbReference>
<dbReference type="FunFam" id="1.10.20.10:FF:000062">
    <property type="entry name" value="Nuclear transcription factor Y subunit C"/>
    <property type="match status" value="1"/>
</dbReference>
<dbReference type="GO" id="GO:0046982">
    <property type="term" value="F:protein heterodimerization activity"/>
    <property type="evidence" value="ECO:0007669"/>
    <property type="project" value="InterPro"/>
</dbReference>
<dbReference type="STRING" id="91626.A0A0C9M6T7"/>
<feature type="domain" description="Core Histone H2A/H2B/H3" evidence="9">
    <location>
        <begin position="67"/>
        <end position="132"/>
    </location>
</feature>